<evidence type="ECO:0000259" key="2">
    <source>
        <dbReference type="Pfam" id="PF05305"/>
    </source>
</evidence>
<feature type="domain" description="DUF732" evidence="2">
    <location>
        <begin position="47"/>
        <end position="120"/>
    </location>
</feature>
<keyword evidence="1" id="KW-0732">Signal</keyword>
<evidence type="ECO:0000313" key="3">
    <source>
        <dbReference type="EMBL" id="AGM28638.1"/>
    </source>
</evidence>
<dbReference type="AlphaFoldDB" id="A0AB33AAD3"/>
<evidence type="ECO:0000256" key="1">
    <source>
        <dbReference type="SAM" id="SignalP"/>
    </source>
</evidence>
<gene>
    <name evidence="3" type="ORF">MASS_2036</name>
</gene>
<name>A0AB33AAD3_9MYCO</name>
<protein>
    <recommendedName>
        <fullName evidence="2">DUF732 domain-containing protein</fullName>
    </recommendedName>
</protein>
<feature type="signal peptide" evidence="1">
    <location>
        <begin position="1"/>
        <end position="43"/>
    </location>
</feature>
<proteinExistence type="predicted"/>
<evidence type="ECO:0000313" key="4">
    <source>
        <dbReference type="Proteomes" id="UP000013961"/>
    </source>
</evidence>
<dbReference type="Proteomes" id="UP000013961">
    <property type="component" value="Chromosome"/>
</dbReference>
<organism evidence="3 4">
    <name type="scientific">Mycobacteroides abscessus subsp. bolletii 50594</name>
    <dbReference type="NCBI Taxonomy" id="1303024"/>
    <lineage>
        <taxon>Bacteria</taxon>
        <taxon>Bacillati</taxon>
        <taxon>Actinomycetota</taxon>
        <taxon>Actinomycetes</taxon>
        <taxon>Mycobacteriales</taxon>
        <taxon>Mycobacteriaceae</taxon>
        <taxon>Mycobacteroides</taxon>
        <taxon>Mycobacteroides abscessus</taxon>
    </lineage>
</organism>
<feature type="chain" id="PRO_5044281391" description="DUF732 domain-containing protein" evidence="1">
    <location>
        <begin position="44"/>
        <end position="123"/>
    </location>
</feature>
<dbReference type="EMBL" id="CP004374">
    <property type="protein sequence ID" value="AGM28638.1"/>
    <property type="molecule type" value="Genomic_DNA"/>
</dbReference>
<reference evidence="3 4" key="1">
    <citation type="journal article" date="2013" name="Genome Announc.">
        <title>Complete Genome Sequence of Mycobacterium massiliense Clinical Strain Asan 50594, Belonging to the Type II Genotype.</title>
        <authorList>
            <person name="Kim B.J."/>
            <person name="Kim B.R."/>
            <person name="Hong S.H."/>
            <person name="Seok S.H."/>
            <person name="Kook Y.H."/>
            <person name="Kim B.J."/>
        </authorList>
    </citation>
    <scope>NUCLEOTIDE SEQUENCE [LARGE SCALE GENOMIC DNA]</scope>
    <source>
        <strain evidence="3 4">50594</strain>
    </source>
</reference>
<dbReference type="Pfam" id="PF05305">
    <property type="entry name" value="DUF732"/>
    <property type="match status" value="1"/>
</dbReference>
<dbReference type="InterPro" id="IPR007969">
    <property type="entry name" value="DUF732"/>
</dbReference>
<sequence>MASLDRLLSRGEIMITSFRRFSAAGILAASAVAAVALAAPAHADGEVEFLQMLNDTTPGIAIFGGASARYLASGYRACDALRSGASKDDAIAAATVFPGIQPRWEVSSIVDIAPKTLCTDVKH</sequence>
<dbReference type="KEGG" id="mabb:MASS_2036"/>
<accession>A0AB33AAD3</accession>